<evidence type="ECO:0000313" key="2">
    <source>
        <dbReference type="EMBL" id="KKZ61436.1"/>
    </source>
</evidence>
<comment type="caution">
    <text evidence="2">The sequence shown here is derived from an EMBL/GenBank/DDBJ whole genome shotgun (WGS) entry which is preliminary data.</text>
</comment>
<protein>
    <recommendedName>
        <fullName evidence="1">HNH nuclease domain-containing protein</fullName>
    </recommendedName>
</protein>
<evidence type="ECO:0000313" key="3">
    <source>
        <dbReference type="Proteomes" id="UP000034164"/>
    </source>
</evidence>
<feature type="domain" description="HNH nuclease" evidence="1">
    <location>
        <begin position="157"/>
        <end position="239"/>
    </location>
</feature>
<dbReference type="InterPro" id="IPR003615">
    <property type="entry name" value="HNH_nuc"/>
</dbReference>
<organism evidence="2 3">
    <name type="scientific">[Emmonsia] crescens</name>
    <dbReference type="NCBI Taxonomy" id="73230"/>
    <lineage>
        <taxon>Eukaryota</taxon>
        <taxon>Fungi</taxon>
        <taxon>Dikarya</taxon>
        <taxon>Ascomycota</taxon>
        <taxon>Pezizomycotina</taxon>
        <taxon>Eurotiomycetes</taxon>
        <taxon>Eurotiomycetidae</taxon>
        <taxon>Onygenales</taxon>
        <taxon>Ajellomycetaceae</taxon>
        <taxon>Emergomyces</taxon>
    </lineage>
</organism>
<sequence length="401" mass="46017">MDARTQHILEEFVSPERIELLNQLDGLFLEVPVPRELWACLWLSDLEKLRKLVDDVINNTEKERVYLVSMIQNSDLVKHWTQRTRSRLDSAASTPRSLQAAVQPPMSVASSSGALETSEALSSPLLSAECKRKRDEQATIRSQREADLCRERDCKQCVITQADSPVEVTHIFPFAMRYLQSHEARKAWYNPWKVLRLFWSDERVDRWLQTIEPTTETMKNLLCLTPSVHKYHANAYFALKPVEMSEDETILTLQFHWLPCINNPSTMRISTKPDIPRIGDRRENDSKMIKIWNVETEKKICSGDQIVMKTIDKKRFPLPDPAILDMQWVLHALTAMSAGAEPLEELYENDDDYSHAGMIYDDYDNVSVLSLSEGTTVSSSSQQAENKVNTLEATMHDAVFS</sequence>
<evidence type="ECO:0000259" key="1">
    <source>
        <dbReference type="Pfam" id="PF13391"/>
    </source>
</evidence>
<name>A0A0G2J814_9EURO</name>
<dbReference type="VEuPathDB" id="FungiDB:EMCG_03949"/>
<dbReference type="OrthoDB" id="5416097at2759"/>
<dbReference type="Pfam" id="PF13391">
    <property type="entry name" value="HNH_2"/>
    <property type="match status" value="1"/>
</dbReference>
<gene>
    <name evidence="2" type="ORF">EMCG_03949</name>
</gene>
<dbReference type="AlphaFoldDB" id="A0A0G2J814"/>
<proteinExistence type="predicted"/>
<dbReference type="EMBL" id="LCZI01001304">
    <property type="protein sequence ID" value="KKZ61436.1"/>
    <property type="molecule type" value="Genomic_DNA"/>
</dbReference>
<dbReference type="Proteomes" id="UP000034164">
    <property type="component" value="Unassembled WGS sequence"/>
</dbReference>
<reference evidence="3" key="1">
    <citation type="journal article" date="2015" name="PLoS Genet.">
        <title>The dynamic genome and transcriptome of the human fungal pathogen Blastomyces and close relative Emmonsia.</title>
        <authorList>
            <person name="Munoz J.F."/>
            <person name="Gauthier G.M."/>
            <person name="Desjardins C.A."/>
            <person name="Gallo J.E."/>
            <person name="Holder J."/>
            <person name="Sullivan T.D."/>
            <person name="Marty A.J."/>
            <person name="Carmen J.C."/>
            <person name="Chen Z."/>
            <person name="Ding L."/>
            <person name="Gujja S."/>
            <person name="Magrini V."/>
            <person name="Misas E."/>
            <person name="Mitreva M."/>
            <person name="Priest M."/>
            <person name="Saif S."/>
            <person name="Whiston E.A."/>
            <person name="Young S."/>
            <person name="Zeng Q."/>
            <person name="Goldman W.E."/>
            <person name="Mardis E.R."/>
            <person name="Taylor J.W."/>
            <person name="McEwen J.G."/>
            <person name="Clay O.K."/>
            <person name="Klein B.S."/>
            <person name="Cuomo C.A."/>
        </authorList>
    </citation>
    <scope>NUCLEOTIDE SEQUENCE [LARGE SCALE GENOMIC DNA]</scope>
    <source>
        <strain evidence="3">UAMH 3008</strain>
    </source>
</reference>
<accession>A0A0G2J814</accession>